<evidence type="ECO:0000256" key="3">
    <source>
        <dbReference type="ARBA" id="ARBA00023163"/>
    </source>
</evidence>
<keyword evidence="3" id="KW-0804">Transcription</keyword>
<keyword evidence="5" id="KW-1185">Reference proteome</keyword>
<proteinExistence type="predicted"/>
<dbReference type="PANTHER" id="PTHR44688:SF16">
    <property type="entry name" value="DNA-BINDING TRANSCRIPTIONAL ACTIVATOR DEVR_DOSR"/>
    <property type="match status" value="1"/>
</dbReference>
<keyword evidence="1" id="KW-0805">Transcription regulation</keyword>
<protein>
    <submittedName>
        <fullName evidence="4">Uncharacterized protein</fullName>
    </submittedName>
</protein>
<dbReference type="Proteomes" id="UP000192775">
    <property type="component" value="Chromosome"/>
</dbReference>
<dbReference type="EMBL" id="CP020715">
    <property type="protein sequence ID" value="ARJ06973.1"/>
    <property type="molecule type" value="Genomic_DNA"/>
</dbReference>
<dbReference type="SUPFAM" id="SSF46894">
    <property type="entry name" value="C-terminal effector domain of the bipartite response regulators"/>
    <property type="match status" value="1"/>
</dbReference>
<dbReference type="SMART" id="SM00421">
    <property type="entry name" value="HTH_LUXR"/>
    <property type="match status" value="1"/>
</dbReference>
<dbReference type="PRINTS" id="PR00038">
    <property type="entry name" value="HTHLUXR"/>
</dbReference>
<dbReference type="STRING" id="1619308.B5808_18385"/>
<reference evidence="4 5" key="1">
    <citation type="submission" date="2017-04" db="EMBL/GenBank/DDBJ databases">
        <authorList>
            <person name="Afonso C.L."/>
            <person name="Miller P.J."/>
            <person name="Scott M.A."/>
            <person name="Spackman E."/>
            <person name="Goraichik I."/>
            <person name="Dimitrov K.M."/>
            <person name="Suarez D.L."/>
            <person name="Swayne D.E."/>
        </authorList>
    </citation>
    <scope>NUCLEOTIDE SEQUENCE [LARGE SCALE GENOMIC DNA]</scope>
    <source>
        <strain evidence="5">XA(T)</strain>
    </source>
</reference>
<gene>
    <name evidence="4" type="ORF">B5808_18385</name>
</gene>
<dbReference type="RefSeq" id="WP_085021111.1">
    <property type="nucleotide sequence ID" value="NZ_BMHD01000001.1"/>
</dbReference>
<organism evidence="4 5">
    <name type="scientific">Cnuibacter physcomitrellae</name>
    <dbReference type="NCBI Taxonomy" id="1619308"/>
    <lineage>
        <taxon>Bacteria</taxon>
        <taxon>Bacillati</taxon>
        <taxon>Actinomycetota</taxon>
        <taxon>Actinomycetes</taxon>
        <taxon>Micrococcales</taxon>
        <taxon>Microbacteriaceae</taxon>
        <taxon>Cnuibacter</taxon>
    </lineage>
</organism>
<dbReference type="PANTHER" id="PTHR44688">
    <property type="entry name" value="DNA-BINDING TRANSCRIPTIONAL ACTIVATOR DEVR_DOSR"/>
    <property type="match status" value="1"/>
</dbReference>
<dbReference type="PROSITE" id="PS50043">
    <property type="entry name" value="HTH_LUXR_2"/>
    <property type="match status" value="1"/>
</dbReference>
<dbReference type="CDD" id="cd06170">
    <property type="entry name" value="LuxR_C_like"/>
    <property type="match status" value="1"/>
</dbReference>
<evidence type="ECO:0000313" key="4">
    <source>
        <dbReference type="EMBL" id="ARJ06973.1"/>
    </source>
</evidence>
<evidence type="ECO:0000313" key="5">
    <source>
        <dbReference type="Proteomes" id="UP000192775"/>
    </source>
</evidence>
<dbReference type="InterPro" id="IPR000792">
    <property type="entry name" value="Tscrpt_reg_LuxR_C"/>
</dbReference>
<dbReference type="Pfam" id="PF00196">
    <property type="entry name" value="GerE"/>
    <property type="match status" value="1"/>
</dbReference>
<accession>A0A1X9LP80</accession>
<dbReference type="GO" id="GO:0003677">
    <property type="term" value="F:DNA binding"/>
    <property type="evidence" value="ECO:0007669"/>
    <property type="project" value="UniProtKB-KW"/>
</dbReference>
<dbReference type="GO" id="GO:0006355">
    <property type="term" value="P:regulation of DNA-templated transcription"/>
    <property type="evidence" value="ECO:0007669"/>
    <property type="project" value="InterPro"/>
</dbReference>
<evidence type="ECO:0000256" key="1">
    <source>
        <dbReference type="ARBA" id="ARBA00023015"/>
    </source>
</evidence>
<dbReference type="InterPro" id="IPR036388">
    <property type="entry name" value="WH-like_DNA-bd_sf"/>
</dbReference>
<dbReference type="KEGG" id="cphy:B5808_18385"/>
<dbReference type="Gene3D" id="1.10.10.10">
    <property type="entry name" value="Winged helix-like DNA-binding domain superfamily/Winged helix DNA-binding domain"/>
    <property type="match status" value="1"/>
</dbReference>
<sequence>MTDGDDEDARSVIDELATLTQRAVELRRSGRFAASVDQVRACHRLLEGVDADEVRSMEAALVDLRREWAISLSLAGDDIAGLRAWERVWDTAQATGREVESVLAAATVAYIHAVHGDRRYAGLWVGRADAIADHPLATAARAMLAIDCLDLDEAQRLADAAQPLDGTEAWAVLVWLDARIASLTGSTRAAMTRLRATCLAHYPKQWESGLNWYVIALATHRLTREDRGATTLRLDVGRAGEIAVETNHVDAALAAVEKGDPAAARALTGPLLNDPDLSIRARVLIELLHASVAEDAAEAEVLVEAALETISREQIYTALLDVPVAGFEPAIVRRAATDDRLARLLPRILGEASDELPALTRRERTVWWYLAEGLNLNQIAAAEFLSPNTVKTHVRSLYRKLDVNTRAAAVELARTHPNGPLPPTS</sequence>
<dbReference type="InterPro" id="IPR016032">
    <property type="entry name" value="Sig_transdc_resp-reg_C-effctor"/>
</dbReference>
<keyword evidence="2" id="KW-0238">DNA-binding</keyword>
<name>A0A1X9LP80_9MICO</name>
<dbReference type="AlphaFoldDB" id="A0A1X9LP80"/>
<evidence type="ECO:0000256" key="2">
    <source>
        <dbReference type="ARBA" id="ARBA00023125"/>
    </source>
</evidence>